<name>A0ACC5SNY2_ENSAD</name>
<reference evidence="1" key="1">
    <citation type="submission" date="2021-03" db="EMBL/GenBank/DDBJ databases">
        <title>Genomic Encyclopedia of Type Strains, Phase IV (KMG-IV): sequencing the most valuable type-strain genomes for metagenomic binning, comparative biology and taxonomic classification.</title>
        <authorList>
            <person name="Goeker M."/>
        </authorList>
    </citation>
    <scope>NUCLEOTIDE SEQUENCE</scope>
    <source>
        <strain evidence="1">DSM 18131</strain>
    </source>
</reference>
<gene>
    <name evidence="1" type="ORF">J2Z19_000182</name>
</gene>
<organism evidence="1 2">
    <name type="scientific">Ensifer adhaerens</name>
    <name type="common">Sinorhizobium morelense</name>
    <dbReference type="NCBI Taxonomy" id="106592"/>
    <lineage>
        <taxon>Bacteria</taxon>
        <taxon>Pseudomonadati</taxon>
        <taxon>Pseudomonadota</taxon>
        <taxon>Alphaproteobacteria</taxon>
        <taxon>Hyphomicrobiales</taxon>
        <taxon>Rhizobiaceae</taxon>
        <taxon>Sinorhizobium/Ensifer group</taxon>
        <taxon>Ensifer</taxon>
    </lineage>
</organism>
<proteinExistence type="predicted"/>
<keyword evidence="2" id="KW-1185">Reference proteome</keyword>
<comment type="caution">
    <text evidence="1">The sequence shown here is derived from an EMBL/GenBank/DDBJ whole genome shotgun (WGS) entry which is preliminary data.</text>
</comment>
<dbReference type="EMBL" id="JAGGJR010000001">
    <property type="protein sequence ID" value="MBP1870485.1"/>
    <property type="molecule type" value="Genomic_DNA"/>
</dbReference>
<evidence type="ECO:0000313" key="2">
    <source>
        <dbReference type="Proteomes" id="UP000823773"/>
    </source>
</evidence>
<evidence type="ECO:0000313" key="1">
    <source>
        <dbReference type="EMBL" id="MBP1870485.1"/>
    </source>
</evidence>
<dbReference type="Proteomes" id="UP000823773">
    <property type="component" value="Unassembled WGS sequence"/>
</dbReference>
<protein>
    <submittedName>
        <fullName evidence="1">8-oxo-dGTP pyrophosphatase MutT (NUDIX family)</fullName>
    </submittedName>
</protein>
<sequence length="80" mass="8502">MKFRSEPFAVCAVIVREAGDVHQVLLLRRNGSLAGKGCQIAGAIEAGETAWQAALREVEVETGLRRSCSNGALFRATEGA</sequence>
<accession>A0ACC5SNY2</accession>